<protein>
    <recommendedName>
        <fullName evidence="2">Bridge-like lipid transfer protein family member 1 middle region domain-containing protein</fullName>
    </recommendedName>
</protein>
<feature type="non-terminal residue" evidence="3">
    <location>
        <position position="1"/>
    </location>
</feature>
<evidence type="ECO:0000313" key="4">
    <source>
        <dbReference type="Proteomes" id="UP001529510"/>
    </source>
</evidence>
<comment type="caution">
    <text evidence="3">The sequence shown here is derived from an EMBL/GenBank/DDBJ whole genome shotgun (WGS) entry which is preliminary data.</text>
</comment>
<name>A0ABD0PVA4_CIRMR</name>
<reference evidence="3 4" key="1">
    <citation type="submission" date="2024-05" db="EMBL/GenBank/DDBJ databases">
        <title>Genome sequencing and assembly of Indian major carp, Cirrhinus mrigala (Hamilton, 1822).</title>
        <authorList>
            <person name="Mohindra V."/>
            <person name="Chowdhury L.M."/>
            <person name="Lal K."/>
            <person name="Jena J.K."/>
        </authorList>
    </citation>
    <scope>NUCLEOTIDE SEQUENCE [LARGE SCALE GENOMIC DNA]</scope>
    <source>
        <strain evidence="3">CM1030</strain>
        <tissue evidence="3">Blood</tissue>
    </source>
</reference>
<dbReference type="EMBL" id="JAMKFB020000013">
    <property type="protein sequence ID" value="KAL0177731.1"/>
    <property type="molecule type" value="Genomic_DNA"/>
</dbReference>
<dbReference type="InterPro" id="IPR056741">
    <property type="entry name" value="BLTP1_M"/>
</dbReference>
<evidence type="ECO:0000313" key="3">
    <source>
        <dbReference type="EMBL" id="KAL0177731.1"/>
    </source>
</evidence>
<proteinExistence type="predicted"/>
<keyword evidence="4" id="KW-1185">Reference proteome</keyword>
<evidence type="ECO:0000256" key="1">
    <source>
        <dbReference type="SAM" id="MobiDB-lite"/>
    </source>
</evidence>
<feature type="domain" description="Bridge-like lipid transfer protein family member 1 middle region" evidence="2">
    <location>
        <begin position="2"/>
        <end position="118"/>
    </location>
</feature>
<feature type="region of interest" description="Disordered" evidence="1">
    <location>
        <begin position="17"/>
        <end position="43"/>
    </location>
</feature>
<dbReference type="AlphaFoldDB" id="A0ABD0PVA4"/>
<accession>A0ABD0PVA4</accession>
<dbReference type="Pfam" id="PF25039">
    <property type="entry name" value="BLTP1_M"/>
    <property type="match status" value="1"/>
</dbReference>
<evidence type="ECO:0000259" key="2">
    <source>
        <dbReference type="Pfam" id="PF25039"/>
    </source>
</evidence>
<gene>
    <name evidence="3" type="ORF">M9458_026625</name>
</gene>
<dbReference type="Proteomes" id="UP001529510">
    <property type="component" value="Unassembled WGS sequence"/>
</dbReference>
<sequence length="118" mass="13070">VLPTIPSASDFNTVLSSDQNTLDTHSQHTHSQHSTSQDDLLDQDETNLCPAAVQLADAQVVFKPLLSHIGIQPQDAPPLSYKMYFGEHLSFSGTLECLRADIVDSDTSKERKNKRAHR</sequence>
<organism evidence="3 4">
    <name type="scientific">Cirrhinus mrigala</name>
    <name type="common">Mrigala</name>
    <dbReference type="NCBI Taxonomy" id="683832"/>
    <lineage>
        <taxon>Eukaryota</taxon>
        <taxon>Metazoa</taxon>
        <taxon>Chordata</taxon>
        <taxon>Craniata</taxon>
        <taxon>Vertebrata</taxon>
        <taxon>Euteleostomi</taxon>
        <taxon>Actinopterygii</taxon>
        <taxon>Neopterygii</taxon>
        <taxon>Teleostei</taxon>
        <taxon>Ostariophysi</taxon>
        <taxon>Cypriniformes</taxon>
        <taxon>Cyprinidae</taxon>
        <taxon>Labeoninae</taxon>
        <taxon>Labeonini</taxon>
        <taxon>Cirrhinus</taxon>
    </lineage>
</organism>